<name>E3LD43_CAERE</name>
<sequence length="77" mass="8749">MIIDVHSFARCSVVNILSATRRISTPELAQKEESLINPELEEEESLINPELEEEESLINPELEEEESLINPEIAEES</sequence>
<feature type="region of interest" description="Disordered" evidence="1">
    <location>
        <begin position="33"/>
        <end position="77"/>
    </location>
</feature>
<keyword evidence="3" id="KW-1185">Reference proteome</keyword>
<evidence type="ECO:0000313" key="2">
    <source>
        <dbReference type="EMBL" id="EFO82180.1"/>
    </source>
</evidence>
<proteinExistence type="predicted"/>
<dbReference type="AlphaFoldDB" id="E3LD43"/>
<evidence type="ECO:0000313" key="3">
    <source>
        <dbReference type="Proteomes" id="UP000008281"/>
    </source>
</evidence>
<dbReference type="InParanoid" id="E3LD43"/>
<feature type="compositionally biased region" description="Acidic residues" evidence="1">
    <location>
        <begin position="39"/>
        <end position="77"/>
    </location>
</feature>
<dbReference type="HOGENOM" id="CLU_2640453_0_0_1"/>
<dbReference type="EMBL" id="DS268407">
    <property type="protein sequence ID" value="EFO82180.1"/>
    <property type="molecule type" value="Genomic_DNA"/>
</dbReference>
<reference evidence="2" key="1">
    <citation type="submission" date="2007-07" db="EMBL/GenBank/DDBJ databases">
        <title>PCAP assembly of the Caenorhabditis remanei genome.</title>
        <authorList>
            <consortium name="The Caenorhabditis remanei Sequencing Consortium"/>
            <person name="Wilson R.K."/>
        </authorList>
    </citation>
    <scope>NUCLEOTIDE SEQUENCE [LARGE SCALE GENOMIC DNA]</scope>
    <source>
        <strain evidence="2">PB4641</strain>
    </source>
</reference>
<accession>E3LD43</accession>
<organism evidence="3">
    <name type="scientific">Caenorhabditis remanei</name>
    <name type="common">Caenorhabditis vulgaris</name>
    <dbReference type="NCBI Taxonomy" id="31234"/>
    <lineage>
        <taxon>Eukaryota</taxon>
        <taxon>Metazoa</taxon>
        <taxon>Ecdysozoa</taxon>
        <taxon>Nematoda</taxon>
        <taxon>Chromadorea</taxon>
        <taxon>Rhabditida</taxon>
        <taxon>Rhabditina</taxon>
        <taxon>Rhabditomorpha</taxon>
        <taxon>Rhabditoidea</taxon>
        <taxon>Rhabditidae</taxon>
        <taxon>Peloderinae</taxon>
        <taxon>Caenorhabditis</taxon>
    </lineage>
</organism>
<dbReference type="Proteomes" id="UP000008281">
    <property type="component" value="Unassembled WGS sequence"/>
</dbReference>
<protein>
    <submittedName>
        <fullName evidence="2">Uncharacterized protein</fullName>
    </submittedName>
</protein>
<evidence type="ECO:0000256" key="1">
    <source>
        <dbReference type="SAM" id="MobiDB-lite"/>
    </source>
</evidence>
<gene>
    <name evidence="2" type="ORF">CRE_00561</name>
</gene>